<organism evidence="3 4">
    <name type="scientific">Salipiger mucosus DSM 16094</name>
    <dbReference type="NCBI Taxonomy" id="1123237"/>
    <lineage>
        <taxon>Bacteria</taxon>
        <taxon>Pseudomonadati</taxon>
        <taxon>Pseudomonadota</taxon>
        <taxon>Alphaproteobacteria</taxon>
        <taxon>Rhodobacterales</taxon>
        <taxon>Roseobacteraceae</taxon>
        <taxon>Salipiger</taxon>
    </lineage>
</organism>
<reference evidence="4" key="1">
    <citation type="journal article" date="2014" name="Stand. Genomic Sci.">
        <title>Genome sequence of the exopolysaccharide-producing Salipiger mucosus type strain (DSM 16094(T)), a moderately halophilic member of the Roseobacter clade.</title>
        <authorList>
            <person name="Riedel T."/>
            <person name="Spring S."/>
            <person name="Fiebig A."/>
            <person name="Petersen J."/>
            <person name="Kyrpides N.C."/>
            <person name="Goker M."/>
            <person name="Klenk H.P."/>
        </authorList>
    </citation>
    <scope>NUCLEOTIDE SEQUENCE [LARGE SCALE GENOMIC DNA]</scope>
    <source>
        <strain evidence="4">DSM 16094</strain>
    </source>
</reference>
<dbReference type="eggNOG" id="ENOG502ZCTX">
    <property type="taxonomic scope" value="Bacteria"/>
</dbReference>
<keyword evidence="2" id="KW-0812">Transmembrane</keyword>
<evidence type="ECO:0000313" key="4">
    <source>
        <dbReference type="Proteomes" id="UP000015347"/>
    </source>
</evidence>
<evidence type="ECO:0000256" key="1">
    <source>
        <dbReference type="SAM" id="MobiDB-lite"/>
    </source>
</evidence>
<feature type="region of interest" description="Disordered" evidence="1">
    <location>
        <begin position="1"/>
        <end position="21"/>
    </location>
</feature>
<accession>S9QL92</accession>
<evidence type="ECO:0000256" key="2">
    <source>
        <dbReference type="SAM" id="Phobius"/>
    </source>
</evidence>
<protein>
    <submittedName>
        <fullName evidence="3">Uncharacterized protein</fullName>
    </submittedName>
</protein>
<feature type="transmembrane region" description="Helical" evidence="2">
    <location>
        <begin position="30"/>
        <end position="49"/>
    </location>
</feature>
<name>S9QL92_9RHOB</name>
<proteinExistence type="predicted"/>
<dbReference type="EMBL" id="APVH01000032">
    <property type="protein sequence ID" value="EPX80373.1"/>
    <property type="molecule type" value="Genomic_DNA"/>
</dbReference>
<dbReference type="AlphaFoldDB" id="S9QL92"/>
<comment type="caution">
    <text evidence="3">The sequence shown here is derived from an EMBL/GenBank/DDBJ whole genome shotgun (WGS) entry which is preliminary data.</text>
</comment>
<evidence type="ECO:0000313" key="3">
    <source>
        <dbReference type="EMBL" id="EPX80373.1"/>
    </source>
</evidence>
<keyword evidence="4" id="KW-1185">Reference proteome</keyword>
<gene>
    <name evidence="3" type="ORF">Salmuc_03689</name>
</gene>
<keyword evidence="2" id="KW-0472">Membrane</keyword>
<sequence>MEMNMSDAEIETEIERERSRKSRAWRRAQTLELVVGVAVVVWVIGKVGMAI</sequence>
<dbReference type="HOGENOM" id="CLU_3103636_0_0_5"/>
<dbReference type="Proteomes" id="UP000015347">
    <property type="component" value="Unassembled WGS sequence"/>
</dbReference>
<keyword evidence="2" id="KW-1133">Transmembrane helix</keyword>